<dbReference type="AlphaFoldDB" id="A0A381W3U4"/>
<proteinExistence type="predicted"/>
<name>A0A381W3U4_9ZZZZ</name>
<feature type="non-terminal residue" evidence="1">
    <location>
        <position position="38"/>
    </location>
</feature>
<sequence length="38" mass="4367">MSLLTPELLANIGRESEPKREIVTRRDIRKYAIATNNP</sequence>
<reference evidence="1" key="1">
    <citation type="submission" date="2018-05" db="EMBL/GenBank/DDBJ databases">
        <authorList>
            <person name="Lanie J.A."/>
            <person name="Ng W.-L."/>
            <person name="Kazmierczak K.M."/>
            <person name="Andrzejewski T.M."/>
            <person name="Davidsen T.M."/>
            <person name="Wayne K.J."/>
            <person name="Tettelin H."/>
            <person name="Glass J.I."/>
            <person name="Rusch D."/>
            <person name="Podicherti R."/>
            <person name="Tsui H.-C.T."/>
            <person name="Winkler M.E."/>
        </authorList>
    </citation>
    <scope>NUCLEOTIDE SEQUENCE</scope>
</reference>
<protein>
    <submittedName>
        <fullName evidence="1">Uncharacterized protein</fullName>
    </submittedName>
</protein>
<gene>
    <name evidence="1" type="ORF">METZ01_LOCUS99417</name>
</gene>
<organism evidence="1">
    <name type="scientific">marine metagenome</name>
    <dbReference type="NCBI Taxonomy" id="408172"/>
    <lineage>
        <taxon>unclassified sequences</taxon>
        <taxon>metagenomes</taxon>
        <taxon>ecological metagenomes</taxon>
    </lineage>
</organism>
<dbReference type="EMBL" id="UINC01010472">
    <property type="protein sequence ID" value="SVA46563.1"/>
    <property type="molecule type" value="Genomic_DNA"/>
</dbReference>
<evidence type="ECO:0000313" key="1">
    <source>
        <dbReference type="EMBL" id="SVA46563.1"/>
    </source>
</evidence>
<accession>A0A381W3U4</accession>